<protein>
    <submittedName>
        <fullName evidence="2">Uncharacterized protein</fullName>
    </submittedName>
</protein>
<accession>A0A9P6DVU4</accession>
<sequence>MTRTVSATTARSRSSRASRSTRTRPPNSTKSTRYRASSSVASTSAQESDPELDDPPASRTRAGSNALSSQPMNHTTKNGGRTKPPKSEVKTEDEEPSIGNGKHKKKDFPIPAQDSESDLNDPSPRRTRAGSSISLSQSSNHAVKRVGRPKKAPQVQSRPEDEDFSIGRGKPKAPSLSGQDSEGDSNDLPLTRSRAGSSVSTIQTSNHGVKKPGRSKAPRSGPRTHDVEHSVSRGSRRGHLGLRRNLSQTRMIPQKHRLEEGYLHRHLRIPATLSMTSVRNLH</sequence>
<comment type="caution">
    <text evidence="2">The sequence shown here is derived from an EMBL/GenBank/DDBJ whole genome shotgun (WGS) entry which is preliminary data.</text>
</comment>
<feature type="compositionally biased region" description="Low complexity" evidence="1">
    <location>
        <begin position="1"/>
        <end position="12"/>
    </location>
</feature>
<reference evidence="2" key="1">
    <citation type="journal article" date="2020" name="Nat. Commun.">
        <title>Large-scale genome sequencing of mycorrhizal fungi provides insights into the early evolution of symbiotic traits.</title>
        <authorList>
            <person name="Miyauchi S."/>
            <person name="Kiss E."/>
            <person name="Kuo A."/>
            <person name="Drula E."/>
            <person name="Kohler A."/>
            <person name="Sanchez-Garcia M."/>
            <person name="Morin E."/>
            <person name="Andreopoulos B."/>
            <person name="Barry K.W."/>
            <person name="Bonito G."/>
            <person name="Buee M."/>
            <person name="Carver A."/>
            <person name="Chen C."/>
            <person name="Cichocki N."/>
            <person name="Clum A."/>
            <person name="Culley D."/>
            <person name="Crous P.W."/>
            <person name="Fauchery L."/>
            <person name="Girlanda M."/>
            <person name="Hayes R.D."/>
            <person name="Keri Z."/>
            <person name="LaButti K."/>
            <person name="Lipzen A."/>
            <person name="Lombard V."/>
            <person name="Magnuson J."/>
            <person name="Maillard F."/>
            <person name="Murat C."/>
            <person name="Nolan M."/>
            <person name="Ohm R.A."/>
            <person name="Pangilinan J."/>
            <person name="Pereira M.F."/>
            <person name="Perotto S."/>
            <person name="Peter M."/>
            <person name="Pfister S."/>
            <person name="Riley R."/>
            <person name="Sitrit Y."/>
            <person name="Stielow J.B."/>
            <person name="Szollosi G."/>
            <person name="Zifcakova L."/>
            <person name="Stursova M."/>
            <person name="Spatafora J.W."/>
            <person name="Tedersoo L."/>
            <person name="Vaario L.M."/>
            <person name="Yamada A."/>
            <person name="Yan M."/>
            <person name="Wang P."/>
            <person name="Xu J."/>
            <person name="Bruns T."/>
            <person name="Baldrian P."/>
            <person name="Vilgalys R."/>
            <person name="Dunand C."/>
            <person name="Henrissat B."/>
            <person name="Grigoriev I.V."/>
            <person name="Hibbett D."/>
            <person name="Nagy L.G."/>
            <person name="Martin F.M."/>
        </authorList>
    </citation>
    <scope>NUCLEOTIDE SEQUENCE</scope>
    <source>
        <strain evidence="2">UP504</strain>
    </source>
</reference>
<dbReference type="EMBL" id="MU128947">
    <property type="protein sequence ID" value="KAF9515692.1"/>
    <property type="molecule type" value="Genomic_DNA"/>
</dbReference>
<name>A0A9P6DVU4_9AGAM</name>
<keyword evidence="3" id="KW-1185">Reference proteome</keyword>
<organism evidence="2 3">
    <name type="scientific">Hydnum rufescens UP504</name>
    <dbReference type="NCBI Taxonomy" id="1448309"/>
    <lineage>
        <taxon>Eukaryota</taxon>
        <taxon>Fungi</taxon>
        <taxon>Dikarya</taxon>
        <taxon>Basidiomycota</taxon>
        <taxon>Agaricomycotina</taxon>
        <taxon>Agaricomycetes</taxon>
        <taxon>Cantharellales</taxon>
        <taxon>Hydnaceae</taxon>
        <taxon>Hydnum</taxon>
    </lineage>
</organism>
<gene>
    <name evidence="2" type="ORF">BS47DRAFT_740189</name>
</gene>
<feature type="compositionally biased region" description="Low complexity" evidence="1">
    <location>
        <begin position="23"/>
        <end position="45"/>
    </location>
</feature>
<evidence type="ECO:0000313" key="3">
    <source>
        <dbReference type="Proteomes" id="UP000886523"/>
    </source>
</evidence>
<feature type="compositionally biased region" description="Polar residues" evidence="1">
    <location>
        <begin position="61"/>
        <end position="79"/>
    </location>
</feature>
<feature type="compositionally biased region" description="Basic residues" evidence="1">
    <location>
        <begin position="208"/>
        <end position="217"/>
    </location>
</feature>
<feature type="compositionally biased region" description="Polar residues" evidence="1">
    <location>
        <begin position="129"/>
        <end position="141"/>
    </location>
</feature>
<feature type="compositionally biased region" description="Basic residues" evidence="1">
    <location>
        <begin position="13"/>
        <end position="22"/>
    </location>
</feature>
<feature type="compositionally biased region" description="Basic residues" evidence="1">
    <location>
        <begin position="142"/>
        <end position="151"/>
    </location>
</feature>
<feature type="compositionally biased region" description="Polar residues" evidence="1">
    <location>
        <begin position="194"/>
        <end position="207"/>
    </location>
</feature>
<evidence type="ECO:0000313" key="2">
    <source>
        <dbReference type="EMBL" id="KAF9515692.1"/>
    </source>
</evidence>
<dbReference type="AlphaFoldDB" id="A0A9P6DVU4"/>
<proteinExistence type="predicted"/>
<feature type="region of interest" description="Disordered" evidence="1">
    <location>
        <begin position="1"/>
        <end position="235"/>
    </location>
</feature>
<dbReference type="Proteomes" id="UP000886523">
    <property type="component" value="Unassembled WGS sequence"/>
</dbReference>
<evidence type="ECO:0000256" key="1">
    <source>
        <dbReference type="SAM" id="MobiDB-lite"/>
    </source>
</evidence>